<proteinExistence type="predicted"/>
<keyword evidence="2" id="KW-0813">Transport</keyword>
<feature type="transmembrane region" description="Helical" evidence="6">
    <location>
        <begin position="196"/>
        <end position="217"/>
    </location>
</feature>
<comment type="caution">
    <text evidence="7">The sequence shown here is derived from an EMBL/GenBank/DDBJ whole genome shotgun (WGS) entry which is preliminary data.</text>
</comment>
<evidence type="ECO:0000256" key="1">
    <source>
        <dbReference type="ARBA" id="ARBA00004141"/>
    </source>
</evidence>
<name>A0AA87LTJ1_9BACL</name>
<evidence type="ECO:0000313" key="7">
    <source>
        <dbReference type="EMBL" id="EIM08141.1"/>
    </source>
</evidence>
<feature type="transmembrane region" description="Helical" evidence="6">
    <location>
        <begin position="117"/>
        <end position="146"/>
    </location>
</feature>
<keyword evidence="5 6" id="KW-0472">Membrane</keyword>
<organism evidence="7 8">
    <name type="scientific">Planococcus antarcticus DSM 14505</name>
    <dbReference type="NCBI Taxonomy" id="1185653"/>
    <lineage>
        <taxon>Bacteria</taxon>
        <taxon>Bacillati</taxon>
        <taxon>Bacillota</taxon>
        <taxon>Bacilli</taxon>
        <taxon>Bacillales</taxon>
        <taxon>Caryophanaceae</taxon>
        <taxon>Planococcus</taxon>
    </lineage>
</organism>
<dbReference type="SUPFAM" id="SSF118215">
    <property type="entry name" value="Proton glutamate symport protein"/>
    <property type="match status" value="1"/>
</dbReference>
<dbReference type="PANTHER" id="PTHR42865:SF8">
    <property type="entry name" value="SERINE_THREONINE TRANSPORTER SSTT"/>
    <property type="match status" value="1"/>
</dbReference>
<dbReference type="GO" id="GO:0005295">
    <property type="term" value="F:neutral L-amino acid:sodium symporter activity"/>
    <property type="evidence" value="ECO:0007669"/>
    <property type="project" value="TreeGrafter"/>
</dbReference>
<evidence type="ECO:0000256" key="3">
    <source>
        <dbReference type="ARBA" id="ARBA00022692"/>
    </source>
</evidence>
<keyword evidence="3 6" id="KW-0812">Transmembrane</keyword>
<evidence type="ECO:0000256" key="2">
    <source>
        <dbReference type="ARBA" id="ARBA00022448"/>
    </source>
</evidence>
<evidence type="ECO:0000256" key="4">
    <source>
        <dbReference type="ARBA" id="ARBA00022989"/>
    </source>
</evidence>
<dbReference type="Pfam" id="PF00375">
    <property type="entry name" value="SDF"/>
    <property type="match status" value="1"/>
</dbReference>
<reference evidence="7 8" key="1">
    <citation type="journal article" date="2012" name="J. Bacteriol.">
        <title>Genome Sequence of the Antarctic Psychrophile Bacterium Planococcus antarcticus DSM 14505.</title>
        <authorList>
            <person name="Margolles A."/>
            <person name="Gueimonde M."/>
            <person name="Sanchez B."/>
        </authorList>
    </citation>
    <scope>NUCLEOTIDE SEQUENCE [LARGE SCALE GENOMIC DNA]</scope>
    <source>
        <strain evidence="7 8">DSM 14505</strain>
    </source>
</reference>
<dbReference type="GO" id="GO:0032329">
    <property type="term" value="P:serine transport"/>
    <property type="evidence" value="ECO:0007669"/>
    <property type="project" value="TreeGrafter"/>
</dbReference>
<dbReference type="EMBL" id="AJYB01000009">
    <property type="protein sequence ID" value="EIM08141.1"/>
    <property type="molecule type" value="Genomic_DNA"/>
</dbReference>
<protein>
    <recommendedName>
        <fullName evidence="9">Sodium:proton antiporter</fullName>
    </recommendedName>
</protein>
<dbReference type="Proteomes" id="UP000004725">
    <property type="component" value="Unassembled WGS sequence"/>
</dbReference>
<evidence type="ECO:0000313" key="8">
    <source>
        <dbReference type="Proteomes" id="UP000004725"/>
    </source>
</evidence>
<dbReference type="AlphaFoldDB" id="A0AA87LTJ1"/>
<feature type="transmembrane region" description="Helical" evidence="6">
    <location>
        <begin position="32"/>
        <end position="56"/>
    </location>
</feature>
<sequence>MKFNFGLLPRIVVAIVLGVLIGLVAPEALVKVFATFTTIFGNFLNFVVPFIILGFIAPGIAKLGKGSGKLLGMATGVAYASTVIAGVLAFLVATAVLPNFMKAGSLSSMKDPEHALAASFIALEMPPVFGVMSALILAFLLGIGMASTGSKTMASFFDEFQAIIEKTISYVIIPLLPFHIFGIFANMAYGGAVFEILSLFAIVFVMIIILHWTMLLLQYSAAGALKGRNPFAILKTMMPAYFTALGTQSSAATIPVTLRQARKSGANERVADFTVPLFATIHLSGSTITLVSCAIGVVLLTGGVPTFGSFFPFILMLGVTMIAAPGVPGGAVMAAIGLLKVMLGFDPTMVALMIALYMAQDSFGTAANVTGDGALAHIVDRFTNGQKSLK</sequence>
<feature type="transmembrane region" description="Helical" evidence="6">
    <location>
        <begin position="333"/>
        <end position="357"/>
    </location>
</feature>
<feature type="transmembrane region" description="Helical" evidence="6">
    <location>
        <begin position="167"/>
        <end position="190"/>
    </location>
</feature>
<evidence type="ECO:0000256" key="6">
    <source>
        <dbReference type="SAM" id="Phobius"/>
    </source>
</evidence>
<dbReference type="InterPro" id="IPR001991">
    <property type="entry name" value="Na-dicarboxylate_symporter"/>
</dbReference>
<dbReference type="GO" id="GO:0005886">
    <property type="term" value="C:plasma membrane"/>
    <property type="evidence" value="ECO:0007669"/>
    <property type="project" value="TreeGrafter"/>
</dbReference>
<dbReference type="PRINTS" id="PR00173">
    <property type="entry name" value="EDTRNSPORT"/>
</dbReference>
<evidence type="ECO:0000256" key="5">
    <source>
        <dbReference type="ARBA" id="ARBA00023136"/>
    </source>
</evidence>
<feature type="transmembrane region" description="Helical" evidence="6">
    <location>
        <begin position="278"/>
        <end position="300"/>
    </location>
</feature>
<evidence type="ECO:0008006" key="9">
    <source>
        <dbReference type="Google" id="ProtNLM"/>
    </source>
</evidence>
<dbReference type="PANTHER" id="PTHR42865">
    <property type="entry name" value="PROTON/GLUTAMATE-ASPARTATE SYMPORTER"/>
    <property type="match status" value="1"/>
</dbReference>
<dbReference type="RefSeq" id="WP_006828501.1">
    <property type="nucleotide sequence ID" value="NZ_AJYB01000009.1"/>
</dbReference>
<dbReference type="Gene3D" id="1.10.3860.10">
    <property type="entry name" value="Sodium:dicarboxylate symporter"/>
    <property type="match status" value="1"/>
</dbReference>
<comment type="subcellular location">
    <subcellularLocation>
        <location evidence="1">Membrane</location>
        <topology evidence="1">Multi-pass membrane protein</topology>
    </subcellularLocation>
</comment>
<accession>A0AA87LTJ1</accession>
<feature type="transmembrane region" description="Helical" evidence="6">
    <location>
        <begin position="238"/>
        <end position="258"/>
    </location>
</feature>
<dbReference type="InterPro" id="IPR036458">
    <property type="entry name" value="Na:dicarbo_symporter_sf"/>
</dbReference>
<feature type="transmembrane region" description="Helical" evidence="6">
    <location>
        <begin position="7"/>
        <end position="26"/>
    </location>
</feature>
<keyword evidence="4 6" id="KW-1133">Transmembrane helix</keyword>
<feature type="transmembrane region" description="Helical" evidence="6">
    <location>
        <begin position="77"/>
        <end position="97"/>
    </location>
</feature>
<gene>
    <name evidence="7" type="ORF">A1A1_02415</name>
</gene>
<feature type="transmembrane region" description="Helical" evidence="6">
    <location>
        <begin position="307"/>
        <end position="327"/>
    </location>
</feature>